<sequence>MWSRFSRLSRRNKALIGVATGAASVCAYSAVQRLVEYYRESERVVAQYQDQRRIFEEKQADENVRNHFNSIQKISDNTTMPSILPHIRDRLFKLIDISDLTGRLMRAKTSEEPLSATEKYGLWEELKILSFTRTCTAAIAVSLLDLFLRVQLNIVGRYLYLDSALEIQQDIGPALSKECQGIEILLELVRQSVEEVLNGSVPRLTAPLCSACCFGFADYVQTPLNSRFTQEQLQHLLTQMHDTFWSKTTQSSWRELLLPDEVERVRWRPAKYHPTNEVERVRWRPAKYHPSNEVERVRWRPAKYHPSNEVERVRWRPA</sequence>
<dbReference type="Pfam" id="PF04882">
    <property type="entry name" value="Peroxin-3"/>
    <property type="match status" value="1"/>
</dbReference>
<dbReference type="GO" id="GO:0045046">
    <property type="term" value="P:protein import into peroxisome membrane"/>
    <property type="evidence" value="ECO:0007669"/>
    <property type="project" value="TreeGrafter"/>
</dbReference>
<dbReference type="PANTHER" id="PTHR28080:SF1">
    <property type="entry name" value="PEROXISOMAL BIOGENESIS FACTOR 3"/>
    <property type="match status" value="1"/>
</dbReference>
<evidence type="ECO:0008006" key="3">
    <source>
        <dbReference type="Google" id="ProtNLM"/>
    </source>
</evidence>
<dbReference type="EMBL" id="LGRX02003224">
    <property type="protein sequence ID" value="KAK3282607.1"/>
    <property type="molecule type" value="Genomic_DNA"/>
</dbReference>
<dbReference type="AlphaFoldDB" id="A0AAE0GQW1"/>
<dbReference type="GO" id="GO:0005778">
    <property type="term" value="C:peroxisomal membrane"/>
    <property type="evidence" value="ECO:0007669"/>
    <property type="project" value="InterPro"/>
</dbReference>
<dbReference type="GO" id="GO:0030674">
    <property type="term" value="F:protein-macromolecule adaptor activity"/>
    <property type="evidence" value="ECO:0007669"/>
    <property type="project" value="TreeGrafter"/>
</dbReference>
<evidence type="ECO:0000313" key="1">
    <source>
        <dbReference type="EMBL" id="KAK3282607.1"/>
    </source>
</evidence>
<gene>
    <name evidence="1" type="ORF">CYMTET_9664</name>
</gene>
<reference evidence="1 2" key="1">
    <citation type="journal article" date="2015" name="Genome Biol. Evol.">
        <title>Comparative Genomics of a Bacterivorous Green Alga Reveals Evolutionary Causalities and Consequences of Phago-Mixotrophic Mode of Nutrition.</title>
        <authorList>
            <person name="Burns J.A."/>
            <person name="Paasch A."/>
            <person name="Narechania A."/>
            <person name="Kim E."/>
        </authorList>
    </citation>
    <scope>NUCLEOTIDE SEQUENCE [LARGE SCALE GENOMIC DNA]</scope>
    <source>
        <strain evidence="1 2">PLY_AMNH</strain>
    </source>
</reference>
<protein>
    <recommendedName>
        <fullName evidence="3">Peroxin-3</fullName>
    </recommendedName>
</protein>
<organism evidence="1 2">
    <name type="scientific">Cymbomonas tetramitiformis</name>
    <dbReference type="NCBI Taxonomy" id="36881"/>
    <lineage>
        <taxon>Eukaryota</taxon>
        <taxon>Viridiplantae</taxon>
        <taxon>Chlorophyta</taxon>
        <taxon>Pyramimonadophyceae</taxon>
        <taxon>Pyramimonadales</taxon>
        <taxon>Pyramimonadaceae</taxon>
        <taxon>Cymbomonas</taxon>
    </lineage>
</organism>
<proteinExistence type="predicted"/>
<comment type="caution">
    <text evidence="1">The sequence shown here is derived from an EMBL/GenBank/DDBJ whole genome shotgun (WGS) entry which is preliminary data.</text>
</comment>
<dbReference type="Proteomes" id="UP001190700">
    <property type="component" value="Unassembled WGS sequence"/>
</dbReference>
<evidence type="ECO:0000313" key="2">
    <source>
        <dbReference type="Proteomes" id="UP001190700"/>
    </source>
</evidence>
<dbReference type="PANTHER" id="PTHR28080">
    <property type="entry name" value="PEROXISOMAL BIOGENESIS FACTOR 3"/>
    <property type="match status" value="1"/>
</dbReference>
<keyword evidence="2" id="KW-1185">Reference proteome</keyword>
<accession>A0AAE0GQW1</accession>
<name>A0AAE0GQW1_9CHLO</name>
<feature type="non-terminal residue" evidence="1">
    <location>
        <position position="318"/>
    </location>
</feature>
<dbReference type="InterPro" id="IPR006966">
    <property type="entry name" value="Peroxin-3"/>
</dbReference>